<feature type="transmembrane region" description="Helical" evidence="1">
    <location>
        <begin position="87"/>
        <end position="109"/>
    </location>
</feature>
<keyword evidence="3" id="KW-1185">Reference proteome</keyword>
<protein>
    <submittedName>
        <fullName evidence="2">Uncharacterized protein</fullName>
    </submittedName>
</protein>
<gene>
    <name evidence="2" type="ORF">EI74_0466</name>
</gene>
<dbReference type="EMBL" id="SNWN01000011">
    <property type="protein sequence ID" value="TDO20388.1"/>
    <property type="molecule type" value="Genomic_DNA"/>
</dbReference>
<dbReference type="Proteomes" id="UP000295518">
    <property type="component" value="Unassembled WGS sequence"/>
</dbReference>
<name>A0A4R6IFC5_9MOLU</name>
<dbReference type="RefSeq" id="WP_094254630.1">
    <property type="nucleotide sequence ID" value="NZ_NNCE01000003.1"/>
</dbReference>
<feature type="transmembrane region" description="Helical" evidence="1">
    <location>
        <begin position="16"/>
        <end position="40"/>
    </location>
</feature>
<feature type="transmembrane region" description="Helical" evidence="1">
    <location>
        <begin position="47"/>
        <end position="75"/>
    </location>
</feature>
<keyword evidence="1" id="KW-0812">Transmembrane</keyword>
<evidence type="ECO:0000313" key="3">
    <source>
        <dbReference type="Proteomes" id="UP000295518"/>
    </source>
</evidence>
<evidence type="ECO:0000313" key="2">
    <source>
        <dbReference type="EMBL" id="TDO20388.1"/>
    </source>
</evidence>
<dbReference type="AlphaFoldDB" id="A0A4R6IFC5"/>
<keyword evidence="1" id="KW-1133">Transmembrane helix</keyword>
<reference evidence="2 3" key="1">
    <citation type="submission" date="2019-03" db="EMBL/GenBank/DDBJ databases">
        <title>Genomic Encyclopedia of Archaeal and Bacterial Type Strains, Phase II (KMG-II): from individual species to whole genera.</title>
        <authorList>
            <person name="Goeker M."/>
        </authorList>
    </citation>
    <scope>NUCLEOTIDE SEQUENCE [LARGE SCALE GENOMIC DNA]</scope>
    <source>
        <strain evidence="2 3">ATCC 700618</strain>
    </source>
</reference>
<proteinExistence type="predicted"/>
<comment type="caution">
    <text evidence="2">The sequence shown here is derived from an EMBL/GenBank/DDBJ whole genome shotgun (WGS) entry which is preliminary data.</text>
</comment>
<accession>A0A4R6IFC5</accession>
<keyword evidence="1" id="KW-0472">Membrane</keyword>
<organism evidence="2 3">
    <name type="scientific">Mycoplasma testudineum</name>
    <dbReference type="NCBI Taxonomy" id="244584"/>
    <lineage>
        <taxon>Bacteria</taxon>
        <taxon>Bacillati</taxon>
        <taxon>Mycoplasmatota</taxon>
        <taxon>Mollicutes</taxon>
        <taxon>Mycoplasmataceae</taxon>
        <taxon>Mycoplasma</taxon>
    </lineage>
</organism>
<sequence length="118" mass="12886">MTNISTHEKSLLKLTLATIIVSAIWIPVYIAFLSIIFARFSAISGSIYAAVGFVGFVASGLGIAIMVLSILVAVQSSQSKNEAANRLLLWAVLNIFFCALLFPWIMLIIQRQKVINAK</sequence>
<evidence type="ECO:0000256" key="1">
    <source>
        <dbReference type="SAM" id="Phobius"/>
    </source>
</evidence>